<reference evidence="2" key="1">
    <citation type="submission" date="2021-02" db="EMBL/GenBank/DDBJ databases">
        <authorList>
            <person name="Dougan E. K."/>
            <person name="Rhodes N."/>
            <person name="Thang M."/>
            <person name="Chan C."/>
        </authorList>
    </citation>
    <scope>NUCLEOTIDE SEQUENCE</scope>
</reference>
<evidence type="ECO:0000259" key="1">
    <source>
        <dbReference type="Pfam" id="PF00005"/>
    </source>
</evidence>
<keyword evidence="3" id="KW-1185">Reference proteome</keyword>
<dbReference type="GO" id="GO:0016887">
    <property type="term" value="F:ATP hydrolysis activity"/>
    <property type="evidence" value="ECO:0007669"/>
    <property type="project" value="InterPro"/>
</dbReference>
<organism evidence="2 3">
    <name type="scientific">Symbiodinium natans</name>
    <dbReference type="NCBI Taxonomy" id="878477"/>
    <lineage>
        <taxon>Eukaryota</taxon>
        <taxon>Sar</taxon>
        <taxon>Alveolata</taxon>
        <taxon>Dinophyceae</taxon>
        <taxon>Suessiales</taxon>
        <taxon>Symbiodiniaceae</taxon>
        <taxon>Symbiodinium</taxon>
    </lineage>
</organism>
<gene>
    <name evidence="2" type="primary">ABCB4</name>
    <name evidence="2" type="ORF">SNAT2548_LOCUS15773</name>
</gene>
<dbReference type="AlphaFoldDB" id="A0A812N7K9"/>
<evidence type="ECO:0000313" key="2">
    <source>
        <dbReference type="EMBL" id="CAE7299697.1"/>
    </source>
</evidence>
<dbReference type="InterPro" id="IPR027417">
    <property type="entry name" value="P-loop_NTPase"/>
</dbReference>
<dbReference type="SUPFAM" id="SSF52540">
    <property type="entry name" value="P-loop containing nucleoside triphosphate hydrolases"/>
    <property type="match status" value="1"/>
</dbReference>
<dbReference type="OrthoDB" id="6500128at2759"/>
<protein>
    <submittedName>
        <fullName evidence="2">ABCB4 protein</fullName>
    </submittedName>
</protein>
<dbReference type="InterPro" id="IPR003439">
    <property type="entry name" value="ABC_transporter-like_ATP-bd"/>
</dbReference>
<dbReference type="Proteomes" id="UP000604046">
    <property type="component" value="Unassembled WGS sequence"/>
</dbReference>
<dbReference type="EMBL" id="CAJNDS010002057">
    <property type="protein sequence ID" value="CAE7299697.1"/>
    <property type="molecule type" value="Genomic_DNA"/>
</dbReference>
<proteinExistence type="predicted"/>
<dbReference type="InterPro" id="IPR039421">
    <property type="entry name" value="Type_1_exporter"/>
</dbReference>
<evidence type="ECO:0000313" key="3">
    <source>
        <dbReference type="Proteomes" id="UP000604046"/>
    </source>
</evidence>
<accession>A0A812N7K9</accession>
<dbReference type="GO" id="GO:0015421">
    <property type="term" value="F:ABC-type oligopeptide transporter activity"/>
    <property type="evidence" value="ECO:0007669"/>
    <property type="project" value="TreeGrafter"/>
</dbReference>
<name>A0A812N7K9_9DINO</name>
<feature type="domain" description="ABC transporter" evidence="1">
    <location>
        <begin position="1"/>
        <end position="81"/>
    </location>
</feature>
<dbReference type="PANTHER" id="PTHR43394:SF1">
    <property type="entry name" value="ATP-BINDING CASSETTE SUB-FAMILY B MEMBER 10, MITOCHONDRIAL"/>
    <property type="match status" value="1"/>
</dbReference>
<comment type="caution">
    <text evidence="2">The sequence shown here is derived from an EMBL/GenBank/DDBJ whole genome shotgun (WGS) entry which is preliminary data.</text>
</comment>
<sequence>MTVNPKCKVALVGEAGCGKSSCMALLQRLYDPDHGSIRLDGVDLREYNVNALRSRVVIVDQKPVLFATSVRENITYGLQHDVSDTWTVPGVFLSMFLKVYGLGFRVWGLGFRV</sequence>
<dbReference type="Gene3D" id="3.40.50.300">
    <property type="entry name" value="P-loop containing nucleotide triphosphate hydrolases"/>
    <property type="match status" value="1"/>
</dbReference>
<dbReference type="GO" id="GO:0005524">
    <property type="term" value="F:ATP binding"/>
    <property type="evidence" value="ECO:0007669"/>
    <property type="project" value="InterPro"/>
</dbReference>
<dbReference type="Pfam" id="PF00005">
    <property type="entry name" value="ABC_tran"/>
    <property type="match status" value="1"/>
</dbReference>
<dbReference type="PANTHER" id="PTHR43394">
    <property type="entry name" value="ATP-DEPENDENT PERMEASE MDL1, MITOCHONDRIAL"/>
    <property type="match status" value="1"/>
</dbReference>